<keyword evidence="2" id="KW-1185">Reference proteome</keyword>
<name>A0A222FI11_9GAMM</name>
<dbReference type="KEGG" id="bsan:CHH28_04855"/>
<proteinExistence type="predicted"/>
<dbReference type="RefSeq" id="WP_094059250.1">
    <property type="nucleotide sequence ID" value="NZ_CP022530.1"/>
</dbReference>
<protein>
    <recommendedName>
        <fullName evidence="3">Surface antigen domain-containing protein</fullName>
    </recommendedName>
</protein>
<accession>A0A222FI11</accession>
<reference evidence="1 2" key="1">
    <citation type="submission" date="2017-07" db="EMBL/GenBank/DDBJ databases">
        <title>Annotated genome sequence of Bacterioplanes sanyensis isolated from Red Sea.</title>
        <authorList>
            <person name="Rehman Z.U."/>
        </authorList>
    </citation>
    <scope>NUCLEOTIDE SEQUENCE [LARGE SCALE GENOMIC DNA]</scope>
    <source>
        <strain evidence="1 2">NV9</strain>
    </source>
</reference>
<organism evidence="1 2">
    <name type="scientific">Bacterioplanes sanyensis</name>
    <dbReference type="NCBI Taxonomy" id="1249553"/>
    <lineage>
        <taxon>Bacteria</taxon>
        <taxon>Pseudomonadati</taxon>
        <taxon>Pseudomonadota</taxon>
        <taxon>Gammaproteobacteria</taxon>
        <taxon>Oceanospirillales</taxon>
        <taxon>Oceanospirillaceae</taxon>
        <taxon>Bacterioplanes</taxon>
    </lineage>
</organism>
<evidence type="ECO:0000313" key="2">
    <source>
        <dbReference type="Proteomes" id="UP000202440"/>
    </source>
</evidence>
<evidence type="ECO:0000313" key="1">
    <source>
        <dbReference type="EMBL" id="ASP38051.1"/>
    </source>
</evidence>
<sequence length="247" mass="27185">MSQQLPTALQTLQSYQPVVTDGVSSVEQFNRLLRQGLQQSQQLQAWLPVAEQQAAQANQSLQAVSNHAPGYLQQLTLANQRIEASLRELQQWRSLVAQLLEESSAYRGVIPQYLQQIDGQIASINQAASNASSGVLQGIVVGAITLPWNLIKGGGEILDPRSLSAQKMTTQDRALIAQTITNLLAKEEADSLSWSNPDTTHSGDVVRLSTTKGKRCSRLLIRTSIEGKQEEFEQVVCRLANGQWRLK</sequence>
<dbReference type="OrthoDB" id="6170015at2"/>
<dbReference type="EMBL" id="CP022530">
    <property type="protein sequence ID" value="ASP38051.1"/>
    <property type="molecule type" value="Genomic_DNA"/>
</dbReference>
<dbReference type="AlphaFoldDB" id="A0A222FI11"/>
<evidence type="ECO:0008006" key="3">
    <source>
        <dbReference type="Google" id="ProtNLM"/>
    </source>
</evidence>
<gene>
    <name evidence="1" type="ORF">CHH28_04855</name>
</gene>
<dbReference type="Proteomes" id="UP000202440">
    <property type="component" value="Chromosome"/>
</dbReference>